<accession>A0A1U7H924</accession>
<gene>
    <name evidence="1" type="ORF">NIES593_20300</name>
</gene>
<proteinExistence type="predicted"/>
<sequence>MKQSESQFPPTKPLGLVLRRAALISTAQMEVALRDRLQYEDLRIGEILALRGWIKAQTADFFADYWSVLVTQKWQHPIGYYFRKAALLNEDRVNAIVVEQKRRYPRPRFGELAVEKQWLKAKTVDFFLQAQECHRDTPTLIDIINRVLNSGQITSSQEDRFLAAMLQNISLSSSEQAGIQEIFKRIQTGQLRVVK</sequence>
<reference evidence="1 2" key="1">
    <citation type="submission" date="2016-11" db="EMBL/GenBank/DDBJ databases">
        <title>Draft Genome Sequences of Nine Cyanobacterial Strains from Diverse Habitats.</title>
        <authorList>
            <person name="Zhu T."/>
            <person name="Hou S."/>
            <person name="Lu X."/>
            <person name="Hess W.R."/>
        </authorList>
    </citation>
    <scope>NUCLEOTIDE SEQUENCE [LARGE SCALE GENOMIC DNA]</scope>
    <source>
        <strain evidence="1 2">NIES-593</strain>
    </source>
</reference>
<dbReference type="RefSeq" id="WP_073601324.1">
    <property type="nucleotide sequence ID" value="NZ_MRCB01000036.1"/>
</dbReference>
<dbReference type="Proteomes" id="UP000186868">
    <property type="component" value="Unassembled WGS sequence"/>
</dbReference>
<comment type="caution">
    <text evidence="1">The sequence shown here is derived from an EMBL/GenBank/DDBJ whole genome shotgun (WGS) entry which is preliminary data.</text>
</comment>
<evidence type="ECO:0000313" key="2">
    <source>
        <dbReference type="Proteomes" id="UP000186868"/>
    </source>
</evidence>
<dbReference type="AlphaFoldDB" id="A0A1U7H924"/>
<keyword evidence="2" id="KW-1185">Reference proteome</keyword>
<dbReference type="EMBL" id="MRCB01000036">
    <property type="protein sequence ID" value="OKH19884.1"/>
    <property type="molecule type" value="Genomic_DNA"/>
</dbReference>
<protein>
    <submittedName>
        <fullName evidence="1">Uncharacterized protein</fullName>
    </submittedName>
</protein>
<name>A0A1U7H924_9CYAN</name>
<organism evidence="1 2">
    <name type="scientific">Hydrococcus rivularis NIES-593</name>
    <dbReference type="NCBI Taxonomy" id="1921803"/>
    <lineage>
        <taxon>Bacteria</taxon>
        <taxon>Bacillati</taxon>
        <taxon>Cyanobacteriota</taxon>
        <taxon>Cyanophyceae</taxon>
        <taxon>Pleurocapsales</taxon>
        <taxon>Hydrococcaceae</taxon>
        <taxon>Hydrococcus</taxon>
    </lineage>
</organism>
<dbReference type="OrthoDB" id="464023at2"/>
<evidence type="ECO:0000313" key="1">
    <source>
        <dbReference type="EMBL" id="OKH19884.1"/>
    </source>
</evidence>